<gene>
    <name evidence="10" type="ORF">GIB67_019154</name>
</gene>
<evidence type="ECO:0000256" key="8">
    <source>
        <dbReference type="ARBA" id="ARBA00049010"/>
    </source>
</evidence>
<dbReference type="GO" id="GO:0050136">
    <property type="term" value="F:NADH dehydrogenase (quinone) (non-electrogenic) activity"/>
    <property type="evidence" value="ECO:0007669"/>
    <property type="project" value="UniProtKB-EC"/>
</dbReference>
<dbReference type="PANTHER" id="PTHR43706:SF47">
    <property type="entry name" value="EXTERNAL NADH-UBIQUINONE OXIDOREDUCTASE 1, MITOCHONDRIAL-RELATED"/>
    <property type="match status" value="1"/>
</dbReference>
<reference evidence="10 11" key="1">
    <citation type="journal article" date="2020" name="IScience">
        <title>Genome Sequencing of the Endangered Kingdonia uniflora (Circaeasteraceae, Ranunculales) Reveals Potential Mechanisms of Evolutionary Specialization.</title>
        <authorList>
            <person name="Sun Y."/>
            <person name="Deng T."/>
            <person name="Zhang A."/>
            <person name="Moore M.J."/>
            <person name="Landis J.B."/>
            <person name="Lin N."/>
            <person name="Zhang H."/>
            <person name="Zhang X."/>
            <person name="Huang J."/>
            <person name="Zhang X."/>
            <person name="Sun H."/>
            <person name="Wang H."/>
        </authorList>
    </citation>
    <scope>NUCLEOTIDE SEQUENCE [LARGE SCALE GENOMIC DNA]</scope>
    <source>
        <strain evidence="10">TB1705</strain>
        <tissue evidence="10">Leaf</tissue>
    </source>
</reference>
<comment type="catalytic activity">
    <reaction evidence="7">
        <text>a quinone + NADH + H(+) = a quinol + NAD(+)</text>
        <dbReference type="Rhea" id="RHEA:46160"/>
        <dbReference type="ChEBI" id="CHEBI:15378"/>
        <dbReference type="ChEBI" id="CHEBI:24646"/>
        <dbReference type="ChEBI" id="CHEBI:57540"/>
        <dbReference type="ChEBI" id="CHEBI:57945"/>
        <dbReference type="ChEBI" id="CHEBI:132124"/>
        <dbReference type="EC" id="1.6.5.9"/>
    </reaction>
</comment>
<protein>
    <recommendedName>
        <fullName evidence="2">NADH:ubiquinone reductase (non-electrogenic)</fullName>
        <ecNumber evidence="2">1.6.5.9</ecNumber>
    </recommendedName>
</protein>
<comment type="similarity">
    <text evidence="1">Belongs to the NADH dehydrogenase family.</text>
</comment>
<dbReference type="OrthoDB" id="3244603at2759"/>
<evidence type="ECO:0000259" key="9">
    <source>
        <dbReference type="PROSITE" id="PS50222"/>
    </source>
</evidence>
<keyword evidence="3" id="KW-0285">Flavoprotein</keyword>
<comment type="catalytic activity">
    <reaction evidence="8">
        <text>a ubiquinone + NADH + H(+) = a ubiquinol + NAD(+)</text>
        <dbReference type="Rhea" id="RHEA:23152"/>
        <dbReference type="Rhea" id="RHEA-COMP:9565"/>
        <dbReference type="Rhea" id="RHEA-COMP:9566"/>
        <dbReference type="ChEBI" id="CHEBI:15378"/>
        <dbReference type="ChEBI" id="CHEBI:16389"/>
        <dbReference type="ChEBI" id="CHEBI:17976"/>
        <dbReference type="ChEBI" id="CHEBI:57540"/>
        <dbReference type="ChEBI" id="CHEBI:57945"/>
    </reaction>
</comment>
<accession>A0A7J7MZM5</accession>
<feature type="domain" description="EF-hand" evidence="9">
    <location>
        <begin position="52"/>
        <end position="87"/>
    </location>
</feature>
<evidence type="ECO:0000256" key="2">
    <source>
        <dbReference type="ARBA" id="ARBA00012637"/>
    </source>
</evidence>
<dbReference type="SUPFAM" id="SSF47473">
    <property type="entry name" value="EF-hand"/>
    <property type="match status" value="1"/>
</dbReference>
<dbReference type="EC" id="1.6.5.9" evidence="2"/>
<dbReference type="PROSITE" id="PS50222">
    <property type="entry name" value="EF_HAND_2"/>
    <property type="match status" value="1"/>
</dbReference>
<dbReference type="EMBL" id="JACGCM010001165">
    <property type="protein sequence ID" value="KAF6160385.1"/>
    <property type="molecule type" value="Genomic_DNA"/>
</dbReference>
<dbReference type="Proteomes" id="UP000541444">
    <property type="component" value="Unassembled WGS sequence"/>
</dbReference>
<dbReference type="PANTHER" id="PTHR43706">
    <property type="entry name" value="NADH DEHYDROGENASE"/>
    <property type="match status" value="1"/>
</dbReference>
<keyword evidence="6" id="KW-0520">NAD</keyword>
<evidence type="ECO:0000256" key="7">
    <source>
        <dbReference type="ARBA" id="ARBA00047599"/>
    </source>
</evidence>
<dbReference type="InterPro" id="IPR011992">
    <property type="entry name" value="EF-hand-dom_pair"/>
</dbReference>
<organism evidence="10 11">
    <name type="scientific">Kingdonia uniflora</name>
    <dbReference type="NCBI Taxonomy" id="39325"/>
    <lineage>
        <taxon>Eukaryota</taxon>
        <taxon>Viridiplantae</taxon>
        <taxon>Streptophyta</taxon>
        <taxon>Embryophyta</taxon>
        <taxon>Tracheophyta</taxon>
        <taxon>Spermatophyta</taxon>
        <taxon>Magnoliopsida</taxon>
        <taxon>Ranunculales</taxon>
        <taxon>Circaeasteraceae</taxon>
        <taxon>Kingdonia</taxon>
    </lineage>
</organism>
<comment type="caution">
    <text evidence="10">The sequence shown here is derived from an EMBL/GenBank/DDBJ whole genome shotgun (WGS) entry which is preliminary data.</text>
</comment>
<sequence length="244" mass="27992">MLSKGSSYGLVYVLLDVIASIEQTSFCYERRNRRVLGTDEWFASCYSILSLDNYDDIAVIFSKADEDKSGTLTIKKFQDVLHDICLRYPQMELYLKNNRMKNIVDLLTDPKAKVIKESIELDIEAFKSTLSQVDSQMKNLPATAQVAAQQGSYLANCFNCMKEYEENPEGPLRFRGIGRHRFLPFSLKVQRLPDHNTKGYKSIMPKTWPRKDYRSIHVGCLKPNEVRSVREHGAIMGLSMEGFL</sequence>
<evidence type="ECO:0000256" key="6">
    <source>
        <dbReference type="ARBA" id="ARBA00023027"/>
    </source>
</evidence>
<dbReference type="GO" id="GO:0005739">
    <property type="term" value="C:mitochondrion"/>
    <property type="evidence" value="ECO:0007669"/>
    <property type="project" value="TreeGrafter"/>
</dbReference>
<dbReference type="InterPro" id="IPR045024">
    <property type="entry name" value="NDH-2"/>
</dbReference>
<name>A0A7J7MZM5_9MAGN</name>
<keyword evidence="11" id="KW-1185">Reference proteome</keyword>
<evidence type="ECO:0000313" key="11">
    <source>
        <dbReference type="Proteomes" id="UP000541444"/>
    </source>
</evidence>
<evidence type="ECO:0000313" key="10">
    <source>
        <dbReference type="EMBL" id="KAF6160385.1"/>
    </source>
</evidence>
<dbReference type="InterPro" id="IPR002048">
    <property type="entry name" value="EF_hand_dom"/>
</dbReference>
<evidence type="ECO:0000256" key="4">
    <source>
        <dbReference type="ARBA" id="ARBA00022827"/>
    </source>
</evidence>
<dbReference type="AlphaFoldDB" id="A0A7J7MZM5"/>
<evidence type="ECO:0000256" key="5">
    <source>
        <dbReference type="ARBA" id="ARBA00023002"/>
    </source>
</evidence>
<keyword evidence="5" id="KW-0560">Oxidoreductase</keyword>
<keyword evidence="4" id="KW-0274">FAD</keyword>
<evidence type="ECO:0000256" key="1">
    <source>
        <dbReference type="ARBA" id="ARBA00005272"/>
    </source>
</evidence>
<evidence type="ECO:0000256" key="3">
    <source>
        <dbReference type="ARBA" id="ARBA00022630"/>
    </source>
</evidence>
<proteinExistence type="inferred from homology"/>
<dbReference type="GO" id="GO:0005509">
    <property type="term" value="F:calcium ion binding"/>
    <property type="evidence" value="ECO:0007669"/>
    <property type="project" value="InterPro"/>
</dbReference>